<evidence type="ECO:0000256" key="4">
    <source>
        <dbReference type="ARBA" id="ARBA00022801"/>
    </source>
</evidence>
<dbReference type="Gene3D" id="3.40.630.10">
    <property type="entry name" value="Zn peptidases"/>
    <property type="match status" value="1"/>
</dbReference>
<dbReference type="GO" id="GO:0016787">
    <property type="term" value="F:hydrolase activity"/>
    <property type="evidence" value="ECO:0007669"/>
    <property type="project" value="UniProtKB-KW"/>
</dbReference>
<evidence type="ECO:0000313" key="8">
    <source>
        <dbReference type="EMBL" id="PGH03528.1"/>
    </source>
</evidence>
<dbReference type="STRING" id="1447875.A0A2B7X4C7"/>
<dbReference type="PANTHER" id="PTHR43808:SF8">
    <property type="entry name" value="PEPTIDASE M20 DIMERISATION DOMAIN-CONTAINING PROTEIN"/>
    <property type="match status" value="1"/>
</dbReference>
<dbReference type="PROSITE" id="PS00759">
    <property type="entry name" value="ARGE_DAPE_CPG2_2"/>
    <property type="match status" value="1"/>
</dbReference>
<gene>
    <name evidence="8" type="ORF">AJ79_07363</name>
</gene>
<comment type="caution">
    <text evidence="8">The sequence shown here is derived from an EMBL/GenBank/DDBJ whole genome shotgun (WGS) entry which is preliminary data.</text>
</comment>
<dbReference type="Gene3D" id="3.30.70.360">
    <property type="match status" value="1"/>
</dbReference>
<dbReference type="AlphaFoldDB" id="A0A2B7X4C7"/>
<dbReference type="InterPro" id="IPR011650">
    <property type="entry name" value="Peptidase_M20_dimer"/>
</dbReference>
<dbReference type="GO" id="GO:0046872">
    <property type="term" value="F:metal ion binding"/>
    <property type="evidence" value="ECO:0007669"/>
    <property type="project" value="UniProtKB-KW"/>
</dbReference>
<evidence type="ECO:0000256" key="5">
    <source>
        <dbReference type="ARBA" id="ARBA00022833"/>
    </source>
</evidence>
<evidence type="ECO:0000256" key="3">
    <source>
        <dbReference type="ARBA" id="ARBA00022723"/>
    </source>
</evidence>
<dbReference type="Pfam" id="PF01546">
    <property type="entry name" value="Peptidase_M20"/>
    <property type="match status" value="1"/>
</dbReference>
<dbReference type="OrthoDB" id="3064516at2759"/>
<keyword evidence="4" id="KW-0378">Hydrolase</keyword>
<dbReference type="CDD" id="cd05652">
    <property type="entry name" value="M20_ArgE_DapE-like_fungal"/>
    <property type="match status" value="1"/>
</dbReference>
<evidence type="ECO:0000313" key="9">
    <source>
        <dbReference type="Proteomes" id="UP000223968"/>
    </source>
</evidence>
<evidence type="ECO:0000256" key="1">
    <source>
        <dbReference type="ARBA" id="ARBA00001947"/>
    </source>
</evidence>
<keyword evidence="5" id="KW-0862">Zinc</keyword>
<dbReference type="InterPro" id="IPR002933">
    <property type="entry name" value="Peptidase_M20"/>
</dbReference>
<evidence type="ECO:0000259" key="7">
    <source>
        <dbReference type="Pfam" id="PF07687"/>
    </source>
</evidence>
<sequence>MKLSIVAALLSAHAVVPAAAGFIPQQNSQASSVRGSVMLRGAAPAVQNEDLDKIVADSPLLSLHRTISEIESISNDESKVGEALVKYLEEHGYTAEKQVVPVEEDANSTAERFNVWAYPNGNPQPKVILTSHIDTVPPHIPYTLHAPEGEFDRANVRIMGRGTVDAKASVAAQITAALNYREANPDAAIGLLFVVGEEVGGTGMVHFSDSDLNTTPPFFRTLIFGEPTELKLVDGHKGNVRFTVEAKGLAAHSGYPWLGHSAVSEILPVLSRIDELGDIPVEEGGLPASEKYGRTTLNIGTIKGGAAGNIVPVSASASVTVRLAAGTVEEAQETIKRAVSDVSGGSQNITVTFPNDKAYPPTDLDVDAEGFEVMTVNYGTDIPKLTIHNEGTDIQVKKYLYGPGSIFVAHGVDEGLTIGDLEEAVEGYGRLIEAGIKRS</sequence>
<dbReference type="SUPFAM" id="SSF55031">
    <property type="entry name" value="Bacterial exopeptidase dimerisation domain"/>
    <property type="match status" value="1"/>
</dbReference>
<protein>
    <recommendedName>
        <fullName evidence="7">Peptidase M20 dimerisation domain-containing protein</fullName>
    </recommendedName>
</protein>
<dbReference type="InterPro" id="IPR050072">
    <property type="entry name" value="Peptidase_M20A"/>
</dbReference>
<feature type="signal peptide" evidence="6">
    <location>
        <begin position="1"/>
        <end position="20"/>
    </location>
</feature>
<dbReference type="SUPFAM" id="SSF53187">
    <property type="entry name" value="Zn-dependent exopeptidases"/>
    <property type="match status" value="1"/>
</dbReference>
<dbReference type="Pfam" id="PF07687">
    <property type="entry name" value="M20_dimer"/>
    <property type="match status" value="1"/>
</dbReference>
<keyword evidence="9" id="KW-1185">Reference proteome</keyword>
<proteinExistence type="inferred from homology"/>
<organism evidence="8 9">
    <name type="scientific">Helicocarpus griseus UAMH5409</name>
    <dbReference type="NCBI Taxonomy" id="1447875"/>
    <lineage>
        <taxon>Eukaryota</taxon>
        <taxon>Fungi</taxon>
        <taxon>Dikarya</taxon>
        <taxon>Ascomycota</taxon>
        <taxon>Pezizomycotina</taxon>
        <taxon>Eurotiomycetes</taxon>
        <taxon>Eurotiomycetidae</taxon>
        <taxon>Onygenales</taxon>
        <taxon>Ajellomycetaceae</taxon>
        <taxon>Helicocarpus</taxon>
    </lineage>
</organism>
<reference evidence="8 9" key="1">
    <citation type="submission" date="2017-10" db="EMBL/GenBank/DDBJ databases">
        <title>Comparative genomics in systemic dimorphic fungi from Ajellomycetaceae.</title>
        <authorList>
            <person name="Munoz J.F."/>
            <person name="Mcewen J.G."/>
            <person name="Clay O.K."/>
            <person name="Cuomo C.A."/>
        </authorList>
    </citation>
    <scope>NUCLEOTIDE SEQUENCE [LARGE SCALE GENOMIC DNA]</scope>
    <source>
        <strain evidence="8 9">UAMH5409</strain>
    </source>
</reference>
<dbReference type="InterPro" id="IPR036264">
    <property type="entry name" value="Bact_exopeptidase_dim_dom"/>
</dbReference>
<comment type="cofactor">
    <cofactor evidence="1">
        <name>Zn(2+)</name>
        <dbReference type="ChEBI" id="CHEBI:29105"/>
    </cofactor>
</comment>
<accession>A0A2B7X4C7</accession>
<dbReference type="InterPro" id="IPR001261">
    <property type="entry name" value="ArgE/DapE_CS"/>
</dbReference>
<dbReference type="EMBL" id="PDNB01000147">
    <property type="protein sequence ID" value="PGH03528.1"/>
    <property type="molecule type" value="Genomic_DNA"/>
</dbReference>
<keyword evidence="6" id="KW-0732">Signal</keyword>
<evidence type="ECO:0000256" key="2">
    <source>
        <dbReference type="ARBA" id="ARBA00006247"/>
    </source>
</evidence>
<evidence type="ECO:0000256" key="6">
    <source>
        <dbReference type="SAM" id="SignalP"/>
    </source>
</evidence>
<name>A0A2B7X4C7_9EURO</name>
<dbReference type="Proteomes" id="UP000223968">
    <property type="component" value="Unassembled WGS sequence"/>
</dbReference>
<keyword evidence="3" id="KW-0479">Metal-binding</keyword>
<feature type="domain" description="Peptidase M20 dimerisation" evidence="7">
    <location>
        <begin position="235"/>
        <end position="341"/>
    </location>
</feature>
<dbReference type="PANTHER" id="PTHR43808">
    <property type="entry name" value="ACETYLORNITHINE DEACETYLASE"/>
    <property type="match status" value="1"/>
</dbReference>
<feature type="chain" id="PRO_5012609056" description="Peptidase M20 dimerisation domain-containing protein" evidence="6">
    <location>
        <begin position="21"/>
        <end position="439"/>
    </location>
</feature>
<comment type="similarity">
    <text evidence="2">Belongs to the peptidase M20A family.</text>
</comment>